<evidence type="ECO:0000313" key="3">
    <source>
        <dbReference type="EMBL" id="RZS92464.1"/>
    </source>
</evidence>
<dbReference type="Pfam" id="PF00144">
    <property type="entry name" value="Beta-lactamase"/>
    <property type="match status" value="1"/>
</dbReference>
<sequence length="481" mass="54687">MKIFCLLIVLLTLNTWAQDYNPAITKARFLIEQHKKQTNIPGVQIAVMIDGVLVWSESFGYKDLEHKIAVSKNTKFRIASVSKPLTSVALGKMLETGTLKLDDSIHKLVPEFPQKEFIVTPRQLASSTSGIRHYTSQKETMTTTNYASLIEALAPFKNDDLLFKPGSSFEYSSYGWVVLGAAMEKASQHDFKEIMQNIWNDLEMNNTSFDIPNNADTTLSKFYIKNKNHRIEAPFMNRSFIYPGGGYLSTAEDLAHFGNSLLSNNYLKNKTKELLFSKTKLNNGKEIPYGLGWEVGQSRLQTAIVYHSGSMSTARSHLMLYPNEKIVLAYLANTGDEVFFNDREAQSIAELFVNSKRNTKTDYAMLNAITLVGKWDIRTTSLRNKKSKGVMELYKNQNGSIEGFIEFTRSRRKKKFPILLAESTDNKIHLIAVSPMFIDFYIELTDNHFTGQWLHDFNVNGTPEDDPYWLPRSIEGTKSSH</sequence>
<dbReference type="RefSeq" id="WP_130287146.1">
    <property type="nucleotide sequence ID" value="NZ_SGXE01000003.1"/>
</dbReference>
<organism evidence="3 4">
    <name type="scientific">Aquimarina brevivitae</name>
    <dbReference type="NCBI Taxonomy" id="323412"/>
    <lineage>
        <taxon>Bacteria</taxon>
        <taxon>Pseudomonadati</taxon>
        <taxon>Bacteroidota</taxon>
        <taxon>Flavobacteriia</taxon>
        <taxon>Flavobacteriales</taxon>
        <taxon>Flavobacteriaceae</taxon>
        <taxon>Aquimarina</taxon>
    </lineage>
</organism>
<dbReference type="InterPro" id="IPR012338">
    <property type="entry name" value="Beta-lactam/transpept-like"/>
</dbReference>
<comment type="caution">
    <text evidence="3">The sequence shown here is derived from an EMBL/GenBank/DDBJ whole genome shotgun (WGS) entry which is preliminary data.</text>
</comment>
<feature type="domain" description="Beta-lactamase-related" evidence="2">
    <location>
        <begin position="30"/>
        <end position="349"/>
    </location>
</feature>
<dbReference type="GO" id="GO:0006508">
    <property type="term" value="P:proteolysis"/>
    <property type="evidence" value="ECO:0007669"/>
    <property type="project" value="TreeGrafter"/>
</dbReference>
<dbReference type="OrthoDB" id="9793489at2"/>
<dbReference type="EMBL" id="SGXE01000003">
    <property type="protein sequence ID" value="RZS92464.1"/>
    <property type="molecule type" value="Genomic_DNA"/>
</dbReference>
<dbReference type="GO" id="GO:0019216">
    <property type="term" value="P:regulation of lipid metabolic process"/>
    <property type="evidence" value="ECO:0007669"/>
    <property type="project" value="TreeGrafter"/>
</dbReference>
<accession>A0A4Q7NYU7</accession>
<evidence type="ECO:0000259" key="2">
    <source>
        <dbReference type="Pfam" id="PF00144"/>
    </source>
</evidence>
<name>A0A4Q7NYU7_9FLAO</name>
<feature type="signal peptide" evidence="1">
    <location>
        <begin position="1"/>
        <end position="17"/>
    </location>
</feature>
<keyword evidence="1" id="KW-0732">Signal</keyword>
<dbReference type="AlphaFoldDB" id="A0A4Q7NYU7"/>
<reference evidence="3 4" key="1">
    <citation type="submission" date="2019-02" db="EMBL/GenBank/DDBJ databases">
        <title>Genomic Encyclopedia of Type Strains, Phase IV (KMG-IV): sequencing the most valuable type-strain genomes for metagenomic binning, comparative biology and taxonomic classification.</title>
        <authorList>
            <person name="Goeker M."/>
        </authorList>
    </citation>
    <scope>NUCLEOTIDE SEQUENCE [LARGE SCALE GENOMIC DNA]</scope>
    <source>
        <strain evidence="3 4">DSM 17196</strain>
    </source>
</reference>
<gene>
    <name evidence="3" type="ORF">EV197_2602</name>
</gene>
<dbReference type="Proteomes" id="UP000292262">
    <property type="component" value="Unassembled WGS sequence"/>
</dbReference>
<dbReference type="Gene3D" id="3.40.710.10">
    <property type="entry name" value="DD-peptidase/beta-lactamase superfamily"/>
    <property type="match status" value="1"/>
</dbReference>
<proteinExistence type="predicted"/>
<protein>
    <submittedName>
        <fullName evidence="3">CubicO group peptidase (Beta-lactamase class C family)</fullName>
    </submittedName>
</protein>
<feature type="chain" id="PRO_5020483158" evidence="1">
    <location>
        <begin position="18"/>
        <end position="481"/>
    </location>
</feature>
<dbReference type="PANTHER" id="PTHR46520:SF1">
    <property type="entry name" value="SERINE BETA-LACTAMASE-LIKE PROTEIN LACTB, MITOCHONDRIAL"/>
    <property type="match status" value="1"/>
</dbReference>
<dbReference type="PANTHER" id="PTHR46520">
    <property type="entry name" value="SERINE BETA-LACTAMASE-LIKE PROTEIN LACTB, MITOCHONDRIAL"/>
    <property type="match status" value="1"/>
</dbReference>
<evidence type="ECO:0000256" key="1">
    <source>
        <dbReference type="SAM" id="SignalP"/>
    </source>
</evidence>
<keyword evidence="4" id="KW-1185">Reference proteome</keyword>
<evidence type="ECO:0000313" key="4">
    <source>
        <dbReference type="Proteomes" id="UP000292262"/>
    </source>
</evidence>
<dbReference type="InterPro" id="IPR001466">
    <property type="entry name" value="Beta-lactam-related"/>
</dbReference>
<dbReference type="GO" id="GO:0008233">
    <property type="term" value="F:peptidase activity"/>
    <property type="evidence" value="ECO:0007669"/>
    <property type="project" value="TreeGrafter"/>
</dbReference>
<dbReference type="SUPFAM" id="SSF56601">
    <property type="entry name" value="beta-lactamase/transpeptidase-like"/>
    <property type="match status" value="1"/>
</dbReference>
<dbReference type="InterPro" id="IPR052794">
    <property type="entry name" value="Mito_Ser_Protease_LACTB"/>
</dbReference>